<dbReference type="SUPFAM" id="SSF52058">
    <property type="entry name" value="L domain-like"/>
    <property type="match status" value="1"/>
</dbReference>
<evidence type="ECO:0000256" key="4">
    <source>
        <dbReference type="ARBA" id="ARBA00022737"/>
    </source>
</evidence>
<comment type="subcellular location">
    <subcellularLocation>
        <location evidence="1">Membrane</location>
    </subcellularLocation>
</comment>
<reference evidence="12 13" key="1">
    <citation type="journal article" date="2023" name="Mol. Ecol. Resour.">
        <title>Chromosome-level genome assembly of a triploid poplar Populus alba 'Berolinensis'.</title>
        <authorList>
            <person name="Chen S."/>
            <person name="Yu Y."/>
            <person name="Wang X."/>
            <person name="Wang S."/>
            <person name="Zhang T."/>
            <person name="Zhou Y."/>
            <person name="He R."/>
            <person name="Meng N."/>
            <person name="Wang Y."/>
            <person name="Liu W."/>
            <person name="Liu Z."/>
            <person name="Liu J."/>
            <person name="Guo Q."/>
            <person name="Huang H."/>
            <person name="Sederoff R.R."/>
            <person name="Wang G."/>
            <person name="Qu G."/>
            <person name="Chen S."/>
        </authorList>
    </citation>
    <scope>NUCLEOTIDE SEQUENCE [LARGE SCALE GENOMIC DNA]</scope>
    <source>
        <strain evidence="12">SC-2020</strain>
    </source>
</reference>
<evidence type="ECO:0000259" key="11">
    <source>
        <dbReference type="Pfam" id="PF08263"/>
    </source>
</evidence>
<dbReference type="PANTHER" id="PTHR48010:SF64">
    <property type="entry name" value="PROTEIN KINASE DOMAIN-CONTAINING PROTEIN"/>
    <property type="match status" value="1"/>
</dbReference>
<dbReference type="PROSITE" id="PS00107">
    <property type="entry name" value="PROTEIN_KINASE_ATP"/>
    <property type="match status" value="1"/>
</dbReference>
<evidence type="ECO:0000256" key="8">
    <source>
        <dbReference type="SAM" id="MobiDB-lite"/>
    </source>
</evidence>
<sequence>MQLGCQSFHTRIQVSNVGHTDAQGWKQHRRKLFQQDKAKTLPGYDYPCHRFAPLNVGMTSCPFPLFFYWLTKHSVLTVIMGLTAFGPECYYGAHSRRLNPSGKGYEMLFDDENGELIITQVDISSADSMMMLSFSVALTWSLLLLFLHHSVASLLSDRQALLEFASAVPHSPKLNWKSSIPICTSWVGITCNTKGSRVVAVHLPGVGLYGPIPAKTLGKLDSLTILSLRSNFLSGDLPADLLSLPSLHSMYLQHNNFSAAIQNLTHLTSLSLQNNLLSGPIPELNTSGLTQLNLSHNLLNGSIPAALQKFPTSSFEGNNMLCGPPLKLCNVSTPSPSPSPTSLPPPPTVTKRPSDGSKKKLSRGYIIGIVAGGSALLLFLLVMIVVCCVNIKSGESNGVLKGKGGRTEKPSKDFGSGVQEAEKNKLVFFEGCSCNFDLEDLLRASAEVLGKGSYGTTYKAILEEGMTVAVKSRHPHVMPLRAYYYSKDEKLLVYDYAPSGSFFTVLHGNREVGRTALDWESRVKICLETAKGIAYIHSACGGKFIHGNIKSSNVLLMQDLHGCISDFGLTPLLSYPSVPSRSAGYRAPEVIDTRKSTQKSDVYSFGVVLLEMLTGKAPVQSPGHDDVIDLPRWVQSVVREEWTAEVFDEELMRYQNIEEEMVEMLQIAMACVAVVPDTRPTMEEVVKMIEEVGPSESENRPSSEENKGSDT</sequence>
<evidence type="ECO:0000313" key="13">
    <source>
        <dbReference type="Proteomes" id="UP001164929"/>
    </source>
</evidence>
<dbReference type="FunFam" id="1.10.510.10:FF:000095">
    <property type="entry name" value="protein STRUBBELIG-RECEPTOR FAMILY 8"/>
    <property type="match status" value="1"/>
</dbReference>
<dbReference type="AlphaFoldDB" id="A0AAD6PWG1"/>
<dbReference type="GO" id="GO:0016020">
    <property type="term" value="C:membrane"/>
    <property type="evidence" value="ECO:0007669"/>
    <property type="project" value="UniProtKB-SubCell"/>
</dbReference>
<dbReference type="Proteomes" id="UP001164929">
    <property type="component" value="Chromosome 16"/>
</dbReference>
<evidence type="ECO:0000256" key="5">
    <source>
        <dbReference type="ARBA" id="ARBA00022989"/>
    </source>
</evidence>
<dbReference type="PANTHER" id="PTHR48010">
    <property type="entry name" value="OS05G0588300 PROTEIN"/>
    <property type="match status" value="1"/>
</dbReference>
<evidence type="ECO:0000259" key="10">
    <source>
        <dbReference type="Pfam" id="PF00069"/>
    </source>
</evidence>
<dbReference type="InterPro" id="IPR013210">
    <property type="entry name" value="LRR_N_plant-typ"/>
</dbReference>
<feature type="transmembrane region" description="Helical" evidence="9">
    <location>
        <begin position="365"/>
        <end position="386"/>
    </location>
</feature>
<dbReference type="InterPro" id="IPR032675">
    <property type="entry name" value="LRR_dom_sf"/>
</dbReference>
<evidence type="ECO:0000256" key="6">
    <source>
        <dbReference type="ARBA" id="ARBA00023136"/>
    </source>
</evidence>
<dbReference type="Gene3D" id="3.80.10.10">
    <property type="entry name" value="Ribonuclease Inhibitor"/>
    <property type="match status" value="1"/>
</dbReference>
<evidence type="ECO:0000256" key="1">
    <source>
        <dbReference type="ARBA" id="ARBA00004370"/>
    </source>
</evidence>
<keyword evidence="7" id="KW-0067">ATP-binding</keyword>
<dbReference type="GO" id="GO:0005524">
    <property type="term" value="F:ATP binding"/>
    <property type="evidence" value="ECO:0007669"/>
    <property type="project" value="UniProtKB-UniRule"/>
</dbReference>
<feature type="region of interest" description="Disordered" evidence="8">
    <location>
        <begin position="690"/>
        <end position="711"/>
    </location>
</feature>
<evidence type="ECO:0000256" key="7">
    <source>
        <dbReference type="PROSITE-ProRule" id="PRU10141"/>
    </source>
</evidence>
<name>A0AAD6PWG1_9ROSI</name>
<keyword evidence="13" id="KW-1185">Reference proteome</keyword>
<feature type="binding site" evidence="7">
    <location>
        <position position="471"/>
    </location>
    <ligand>
        <name>ATP</name>
        <dbReference type="ChEBI" id="CHEBI:30616"/>
    </ligand>
</feature>
<dbReference type="EMBL" id="JAQIZT010000016">
    <property type="protein sequence ID" value="KAJ6969200.1"/>
    <property type="molecule type" value="Genomic_DNA"/>
</dbReference>
<keyword evidence="4" id="KW-0677">Repeat</keyword>
<evidence type="ECO:0000256" key="2">
    <source>
        <dbReference type="ARBA" id="ARBA00022614"/>
    </source>
</evidence>
<dbReference type="Pfam" id="PF08263">
    <property type="entry name" value="LRRNT_2"/>
    <property type="match status" value="1"/>
</dbReference>
<gene>
    <name evidence="12" type="ORF">NC653_036999</name>
</gene>
<dbReference type="Gene3D" id="1.10.510.10">
    <property type="entry name" value="Transferase(Phosphotransferase) domain 1"/>
    <property type="match status" value="1"/>
</dbReference>
<dbReference type="SUPFAM" id="SSF56112">
    <property type="entry name" value="Protein kinase-like (PK-like)"/>
    <property type="match status" value="1"/>
</dbReference>
<dbReference type="GO" id="GO:0004672">
    <property type="term" value="F:protein kinase activity"/>
    <property type="evidence" value="ECO:0007669"/>
    <property type="project" value="InterPro"/>
</dbReference>
<feature type="domain" description="Leucine-rich repeat-containing N-terminal plant-type" evidence="11">
    <location>
        <begin position="156"/>
        <end position="192"/>
    </location>
</feature>
<feature type="compositionally biased region" description="Basic and acidic residues" evidence="8">
    <location>
        <begin position="697"/>
        <end position="711"/>
    </location>
</feature>
<accession>A0AAD6PWG1</accession>
<dbReference type="InterPro" id="IPR050994">
    <property type="entry name" value="At_inactive_RLKs"/>
</dbReference>
<dbReference type="InterPro" id="IPR011009">
    <property type="entry name" value="Kinase-like_dom_sf"/>
</dbReference>
<feature type="transmembrane region" description="Helical" evidence="9">
    <location>
        <begin position="129"/>
        <end position="148"/>
    </location>
</feature>
<evidence type="ECO:0008006" key="14">
    <source>
        <dbReference type="Google" id="ProtNLM"/>
    </source>
</evidence>
<keyword evidence="6 9" id="KW-0472">Membrane</keyword>
<organism evidence="12 13">
    <name type="scientific">Populus alba x Populus x berolinensis</name>
    <dbReference type="NCBI Taxonomy" id="444605"/>
    <lineage>
        <taxon>Eukaryota</taxon>
        <taxon>Viridiplantae</taxon>
        <taxon>Streptophyta</taxon>
        <taxon>Embryophyta</taxon>
        <taxon>Tracheophyta</taxon>
        <taxon>Spermatophyta</taxon>
        <taxon>Magnoliopsida</taxon>
        <taxon>eudicotyledons</taxon>
        <taxon>Gunneridae</taxon>
        <taxon>Pentapetalae</taxon>
        <taxon>rosids</taxon>
        <taxon>fabids</taxon>
        <taxon>Malpighiales</taxon>
        <taxon>Salicaceae</taxon>
        <taxon>Saliceae</taxon>
        <taxon>Populus</taxon>
    </lineage>
</organism>
<keyword evidence="5 9" id="KW-1133">Transmembrane helix</keyword>
<evidence type="ECO:0000256" key="3">
    <source>
        <dbReference type="ARBA" id="ARBA00022692"/>
    </source>
</evidence>
<keyword evidence="7" id="KW-0547">Nucleotide-binding</keyword>
<evidence type="ECO:0000313" key="12">
    <source>
        <dbReference type="EMBL" id="KAJ6969200.1"/>
    </source>
</evidence>
<evidence type="ECO:0000256" key="9">
    <source>
        <dbReference type="SAM" id="Phobius"/>
    </source>
</evidence>
<dbReference type="InterPro" id="IPR000719">
    <property type="entry name" value="Prot_kinase_dom"/>
</dbReference>
<protein>
    <recommendedName>
        <fullName evidence="14">Protein kinase domain-containing protein</fullName>
    </recommendedName>
</protein>
<comment type="caution">
    <text evidence="12">The sequence shown here is derived from an EMBL/GenBank/DDBJ whole genome shotgun (WGS) entry which is preliminary data.</text>
</comment>
<keyword evidence="2" id="KW-0433">Leucine-rich repeat</keyword>
<proteinExistence type="predicted"/>
<dbReference type="InterPro" id="IPR001611">
    <property type="entry name" value="Leu-rich_rpt"/>
</dbReference>
<dbReference type="Pfam" id="PF00069">
    <property type="entry name" value="Pkinase"/>
    <property type="match status" value="1"/>
</dbReference>
<dbReference type="InterPro" id="IPR017441">
    <property type="entry name" value="Protein_kinase_ATP_BS"/>
</dbReference>
<feature type="compositionally biased region" description="Pro residues" evidence="8">
    <location>
        <begin position="335"/>
        <end position="348"/>
    </location>
</feature>
<feature type="region of interest" description="Disordered" evidence="8">
    <location>
        <begin position="332"/>
        <end position="359"/>
    </location>
</feature>
<dbReference type="Pfam" id="PF00560">
    <property type="entry name" value="LRR_1"/>
    <property type="match status" value="1"/>
</dbReference>
<feature type="domain" description="Protein kinase" evidence="10">
    <location>
        <begin position="472"/>
        <end position="687"/>
    </location>
</feature>
<keyword evidence="3 9" id="KW-0812">Transmembrane</keyword>